<feature type="transmembrane region" description="Helical" evidence="7">
    <location>
        <begin position="139"/>
        <end position="163"/>
    </location>
</feature>
<gene>
    <name evidence="8" type="ORF">IQ17_04703</name>
</gene>
<evidence type="ECO:0000256" key="1">
    <source>
        <dbReference type="ARBA" id="ARBA00004651"/>
    </source>
</evidence>
<comment type="subcellular location">
    <subcellularLocation>
        <location evidence="1">Cell membrane</location>
        <topology evidence="1">Multi-pass membrane protein</topology>
    </subcellularLocation>
</comment>
<reference evidence="8 9" key="1">
    <citation type="journal article" date="2015" name="Stand. Genomic Sci.">
        <title>Genomic Encyclopedia of Bacterial and Archaeal Type Strains, Phase III: the genomes of soil and plant-associated and newly described type strains.</title>
        <authorList>
            <person name="Whitman W.B."/>
            <person name="Woyke T."/>
            <person name="Klenk H.P."/>
            <person name="Zhou Y."/>
            <person name="Lilburn T.G."/>
            <person name="Beck B.J."/>
            <person name="De Vos P."/>
            <person name="Vandamme P."/>
            <person name="Eisen J.A."/>
            <person name="Garrity G."/>
            <person name="Hugenholtz P."/>
            <person name="Kyrpides N.C."/>
        </authorList>
    </citation>
    <scope>NUCLEOTIDE SEQUENCE [LARGE SCALE GENOMIC DNA]</scope>
    <source>
        <strain evidence="8 9">CGMCC 1.10947</strain>
    </source>
</reference>
<dbReference type="OrthoDB" id="7356923at2"/>
<evidence type="ECO:0000313" key="9">
    <source>
        <dbReference type="Proteomes" id="UP000317176"/>
    </source>
</evidence>
<evidence type="ECO:0000256" key="6">
    <source>
        <dbReference type="ARBA" id="ARBA00023136"/>
    </source>
</evidence>
<evidence type="ECO:0000256" key="4">
    <source>
        <dbReference type="ARBA" id="ARBA00022692"/>
    </source>
</evidence>
<feature type="transmembrane region" description="Helical" evidence="7">
    <location>
        <begin position="417"/>
        <end position="435"/>
    </location>
</feature>
<feature type="transmembrane region" description="Helical" evidence="7">
    <location>
        <begin position="169"/>
        <end position="188"/>
    </location>
</feature>
<keyword evidence="4 7" id="KW-0812">Transmembrane</keyword>
<feature type="transmembrane region" description="Helical" evidence="7">
    <location>
        <begin position="200"/>
        <end position="222"/>
    </location>
</feature>
<feature type="transmembrane region" description="Helical" evidence="7">
    <location>
        <begin position="364"/>
        <end position="397"/>
    </location>
</feature>
<keyword evidence="5 7" id="KW-1133">Transmembrane helix</keyword>
<keyword evidence="3" id="KW-1003">Cell membrane</keyword>
<sequence length="491" mass="52429">MNSVQRSILLSAADRYGNLVVFFVATAVLSRLLSPAEFGVYAVVNAIALVIAASFQEFGGGNYLIQKRDLSAEDVRSAFTMTFIISGAVCVLLFVFADKLSLLFAQDSLKEAIEVSALNFLLLPISGTYSALLRRDMKFGTLAVCNFASGLVTALVSIGLAVAGLSYMAPVWGGLAGNVALTLALLVGHRDPGALRPSLLAYRDIVSFGLYSSGVSVINIFYNLAPQLFLARILDFASVGLYSRAINLTQVFDRLVTQVLNPVIMPAIVAKRQAREDLKAVYLEAIQLLSVAQWPFLIFVAFMARPIIAIWLGPTWLEIVPLVRLLCFANMALFAACLSYPVLVAVGSVRDALISSCISLPPSLLVLLGASFFGVQAVAGAALVTLPFQAAVAIYFIGRHLRFGLKDLVQALKRSAIVTAATAFGVAGCTTLMEAGVLSPLAGLVLATCAAALCWWLGLLLTGHPLLHQLHQVVADLARIVPRLRLSRSAL</sequence>
<comment type="similarity">
    <text evidence="2">Belongs to the polysaccharide synthase family.</text>
</comment>
<feature type="transmembrane region" description="Helical" evidence="7">
    <location>
        <begin position="292"/>
        <end position="313"/>
    </location>
</feature>
<evidence type="ECO:0000256" key="7">
    <source>
        <dbReference type="SAM" id="Phobius"/>
    </source>
</evidence>
<keyword evidence="6 7" id="KW-0472">Membrane</keyword>
<feature type="transmembrane region" description="Helical" evidence="7">
    <location>
        <begin position="77"/>
        <end position="97"/>
    </location>
</feature>
<dbReference type="GO" id="GO:0005886">
    <property type="term" value="C:plasma membrane"/>
    <property type="evidence" value="ECO:0007669"/>
    <property type="project" value="UniProtKB-SubCell"/>
</dbReference>
<comment type="caution">
    <text evidence="8">The sequence shown here is derived from an EMBL/GenBank/DDBJ whole genome shotgun (WGS) entry which is preliminary data.</text>
</comment>
<evidence type="ECO:0000256" key="3">
    <source>
        <dbReference type="ARBA" id="ARBA00022475"/>
    </source>
</evidence>
<feature type="transmembrane region" description="Helical" evidence="7">
    <location>
        <begin position="441"/>
        <end position="461"/>
    </location>
</feature>
<feature type="transmembrane region" description="Helical" evidence="7">
    <location>
        <begin position="325"/>
        <end position="344"/>
    </location>
</feature>
<accession>A0A562KZ49</accession>
<dbReference type="Proteomes" id="UP000317176">
    <property type="component" value="Unassembled WGS sequence"/>
</dbReference>
<dbReference type="Pfam" id="PF13440">
    <property type="entry name" value="Polysacc_synt_3"/>
    <property type="match status" value="1"/>
</dbReference>
<dbReference type="EMBL" id="VLKL01000014">
    <property type="protein sequence ID" value="TWI00700.1"/>
    <property type="molecule type" value="Genomic_DNA"/>
</dbReference>
<keyword evidence="9" id="KW-1185">Reference proteome</keyword>
<feature type="transmembrane region" description="Helical" evidence="7">
    <location>
        <begin position="40"/>
        <end position="65"/>
    </location>
</feature>
<feature type="transmembrane region" description="Helical" evidence="7">
    <location>
        <begin position="112"/>
        <end position="132"/>
    </location>
</feature>
<dbReference type="PANTHER" id="PTHR30250:SF10">
    <property type="entry name" value="LIPOPOLYSACCHARIDE BIOSYNTHESIS PROTEIN WZXC"/>
    <property type="match status" value="1"/>
</dbReference>
<dbReference type="RefSeq" id="WP_145638749.1">
    <property type="nucleotide sequence ID" value="NZ_CP088014.1"/>
</dbReference>
<evidence type="ECO:0000256" key="5">
    <source>
        <dbReference type="ARBA" id="ARBA00022989"/>
    </source>
</evidence>
<proteinExistence type="inferred from homology"/>
<name>A0A562KZ49_9BRAD</name>
<evidence type="ECO:0000313" key="8">
    <source>
        <dbReference type="EMBL" id="TWI00700.1"/>
    </source>
</evidence>
<organism evidence="8 9">
    <name type="scientific">Bradyrhizobium daqingense</name>
    <dbReference type="NCBI Taxonomy" id="993502"/>
    <lineage>
        <taxon>Bacteria</taxon>
        <taxon>Pseudomonadati</taxon>
        <taxon>Pseudomonadota</taxon>
        <taxon>Alphaproteobacteria</taxon>
        <taxon>Hyphomicrobiales</taxon>
        <taxon>Nitrobacteraceae</taxon>
        <taxon>Bradyrhizobium</taxon>
    </lineage>
</organism>
<dbReference type="InterPro" id="IPR050833">
    <property type="entry name" value="Poly_Biosynth_Transport"/>
</dbReference>
<dbReference type="PANTHER" id="PTHR30250">
    <property type="entry name" value="PST FAMILY PREDICTED COLANIC ACID TRANSPORTER"/>
    <property type="match status" value="1"/>
</dbReference>
<protein>
    <submittedName>
        <fullName evidence="8">O-antigen/teichoic acid export membrane protein</fullName>
    </submittedName>
</protein>
<evidence type="ECO:0000256" key="2">
    <source>
        <dbReference type="ARBA" id="ARBA00007430"/>
    </source>
</evidence>
<feature type="transmembrane region" description="Helical" evidence="7">
    <location>
        <begin position="16"/>
        <end position="34"/>
    </location>
</feature>
<dbReference type="AlphaFoldDB" id="A0A562KZ49"/>